<organism evidence="1 2">
    <name type="scientific">Bacillus thuringiensis serovar pingluonsis</name>
    <dbReference type="NCBI Taxonomy" id="180881"/>
    <lineage>
        <taxon>Bacteria</taxon>
        <taxon>Bacillati</taxon>
        <taxon>Bacillota</taxon>
        <taxon>Bacilli</taxon>
        <taxon>Bacillales</taxon>
        <taxon>Bacillaceae</taxon>
        <taxon>Bacillus</taxon>
        <taxon>Bacillus cereus group</taxon>
    </lineage>
</organism>
<sequence length="120" mass="14110">MLLIMILKAVEIMGLSSMKGMDNLEYTIKNNGNLSNRYYIVNLYFYKNNGYQEPKETLELGNQDTDKNEWMHIEIYPDKVFMRINTFGGRKHSKKIDMNRDLTNEALILEAIGIFTNYWG</sequence>
<evidence type="ECO:0000313" key="2">
    <source>
        <dbReference type="Proteomes" id="UP000195089"/>
    </source>
</evidence>
<dbReference type="Proteomes" id="UP000195089">
    <property type="component" value="Unassembled WGS sequence"/>
</dbReference>
<name>A0A243B6G0_BACTU</name>
<accession>A0A243B6G0</accession>
<dbReference type="AlphaFoldDB" id="A0A243B6G0"/>
<proteinExistence type="predicted"/>
<protein>
    <submittedName>
        <fullName evidence="1">Uncharacterized protein</fullName>
    </submittedName>
</protein>
<evidence type="ECO:0000313" key="1">
    <source>
        <dbReference type="EMBL" id="OTY39566.1"/>
    </source>
</evidence>
<comment type="caution">
    <text evidence="1">The sequence shown here is derived from an EMBL/GenBank/DDBJ whole genome shotgun (WGS) entry which is preliminary data.</text>
</comment>
<gene>
    <name evidence="1" type="ORF">BK742_21840</name>
</gene>
<reference evidence="1 2" key="1">
    <citation type="submission" date="2016-10" db="EMBL/GenBank/DDBJ databases">
        <title>Comparative genomics of Bacillus thuringiensis reveals a path to pathogens against multiple invertebrate hosts.</title>
        <authorList>
            <person name="Zheng J."/>
            <person name="Gao Q."/>
            <person name="Liu H."/>
            <person name="Peng D."/>
            <person name="Ruan L."/>
            <person name="Sun M."/>
        </authorList>
    </citation>
    <scope>NUCLEOTIDE SEQUENCE [LARGE SCALE GENOMIC DNA]</scope>
    <source>
        <strain evidence="1">BGSC 4BX1</strain>
    </source>
</reference>
<dbReference type="EMBL" id="NFDL01000086">
    <property type="protein sequence ID" value="OTY39566.1"/>
    <property type="molecule type" value="Genomic_DNA"/>
</dbReference>